<evidence type="ECO:0000313" key="4">
    <source>
        <dbReference type="EMBL" id="MFC4499608.1"/>
    </source>
</evidence>
<name>A0ABV9AM04_9ACTN</name>
<evidence type="ECO:0000259" key="3">
    <source>
        <dbReference type="PROSITE" id="PS51736"/>
    </source>
</evidence>
<dbReference type="Pfam" id="PF24623">
    <property type="entry name" value="Phage_zn_bind_8"/>
    <property type="match status" value="1"/>
</dbReference>
<dbReference type="InterPro" id="IPR036162">
    <property type="entry name" value="Resolvase-like_N_sf"/>
</dbReference>
<dbReference type="CDD" id="cd03768">
    <property type="entry name" value="SR_ResInv"/>
    <property type="match status" value="1"/>
</dbReference>
<dbReference type="SUPFAM" id="SSF53041">
    <property type="entry name" value="Resolvase-like"/>
    <property type="match status" value="1"/>
</dbReference>
<dbReference type="Gene3D" id="3.40.50.1390">
    <property type="entry name" value="Resolvase, N-terminal catalytic domain"/>
    <property type="match status" value="1"/>
</dbReference>
<evidence type="ECO:0000256" key="2">
    <source>
        <dbReference type="ARBA" id="ARBA00023172"/>
    </source>
</evidence>
<comment type="caution">
    <text evidence="4">The sequence shown here is derived from an EMBL/GenBank/DDBJ whole genome shotgun (WGS) entry which is preliminary data.</text>
</comment>
<dbReference type="InterPro" id="IPR056911">
    <property type="entry name" value="Phage_Znf_bind_put"/>
</dbReference>
<dbReference type="RefSeq" id="WP_381169904.1">
    <property type="nucleotide sequence ID" value="NZ_JBHSFK010000004.1"/>
</dbReference>
<keyword evidence="1" id="KW-0238">DNA-binding</keyword>
<organism evidence="4 5">
    <name type="scientific">Streptomyces vulcanius</name>
    <dbReference type="NCBI Taxonomy" id="1441876"/>
    <lineage>
        <taxon>Bacteria</taxon>
        <taxon>Bacillati</taxon>
        <taxon>Actinomycetota</taxon>
        <taxon>Actinomycetes</taxon>
        <taxon>Kitasatosporales</taxon>
        <taxon>Streptomycetaceae</taxon>
        <taxon>Streptomyces</taxon>
    </lineage>
</organism>
<feature type="domain" description="Resolvase/invertase-type recombinase catalytic" evidence="3">
    <location>
        <begin position="86"/>
        <end position="230"/>
    </location>
</feature>
<dbReference type="SMART" id="SM00857">
    <property type="entry name" value="Resolvase"/>
    <property type="match status" value="1"/>
</dbReference>
<keyword evidence="5" id="KW-1185">Reference proteome</keyword>
<dbReference type="PROSITE" id="PS51736">
    <property type="entry name" value="RECOMBINASES_3"/>
    <property type="match status" value="1"/>
</dbReference>
<sequence length="335" mass="36462">MDLTPDQAALAVERHNCPNCDAPAGSACRTRGGKTAAKYHTPRFVLVPALREELEIPVPADRLPGRAWKQGPALAVVPAPRTERPVRIGYARTSTARQELASQLEALHRAECHKVFKEQISTRVKVRPELEAALALAHEFKEAAPETSVILTVHELKRLARNAAELMTLSAELQAGDIQLELLTGPLTGIYDPNGMGAMFFAVLAVAGQIERNYIREKTLEGQVTAAAKGNHGGRPKVIDDDMLTFAVALKDKGVPVPEIAKKLTIKVGKNAGRHPSVASLYRALAEAEGTAVDDGLPLRPKPARIRRAEDPLAAEEIDLRDRLQFQPHPNAEMR</sequence>
<keyword evidence="2" id="KW-0233">DNA recombination</keyword>
<dbReference type="PANTHER" id="PTHR30461:SF2">
    <property type="entry name" value="SERINE RECOMBINASE PINE-RELATED"/>
    <property type="match status" value="1"/>
</dbReference>
<dbReference type="EMBL" id="JBHSFK010000004">
    <property type="protein sequence ID" value="MFC4499608.1"/>
    <property type="molecule type" value="Genomic_DNA"/>
</dbReference>
<dbReference type="InterPro" id="IPR050639">
    <property type="entry name" value="SSR_resolvase"/>
</dbReference>
<dbReference type="Pfam" id="PF00239">
    <property type="entry name" value="Resolvase"/>
    <property type="match status" value="1"/>
</dbReference>
<evidence type="ECO:0000313" key="5">
    <source>
        <dbReference type="Proteomes" id="UP001595839"/>
    </source>
</evidence>
<evidence type="ECO:0000256" key="1">
    <source>
        <dbReference type="ARBA" id="ARBA00023125"/>
    </source>
</evidence>
<accession>A0ABV9AM04</accession>
<gene>
    <name evidence="4" type="ORF">ACFPIH_08710</name>
</gene>
<proteinExistence type="predicted"/>
<dbReference type="Proteomes" id="UP001595839">
    <property type="component" value="Unassembled WGS sequence"/>
</dbReference>
<protein>
    <submittedName>
        <fullName evidence="4">Recombinase family protein</fullName>
    </submittedName>
</protein>
<dbReference type="InterPro" id="IPR006119">
    <property type="entry name" value="Resolv_N"/>
</dbReference>
<reference evidence="5" key="1">
    <citation type="journal article" date="2019" name="Int. J. Syst. Evol. Microbiol.">
        <title>The Global Catalogue of Microorganisms (GCM) 10K type strain sequencing project: providing services to taxonomists for standard genome sequencing and annotation.</title>
        <authorList>
            <consortium name="The Broad Institute Genomics Platform"/>
            <consortium name="The Broad Institute Genome Sequencing Center for Infectious Disease"/>
            <person name="Wu L."/>
            <person name="Ma J."/>
        </authorList>
    </citation>
    <scope>NUCLEOTIDE SEQUENCE [LARGE SCALE GENOMIC DNA]</scope>
    <source>
        <strain evidence="5">CGMCC 4.7177</strain>
    </source>
</reference>
<dbReference type="PANTHER" id="PTHR30461">
    <property type="entry name" value="DNA-INVERTASE FROM LAMBDOID PROPHAGE"/>
    <property type="match status" value="1"/>
</dbReference>